<dbReference type="Proteomes" id="UP000298616">
    <property type="component" value="Chromosome"/>
</dbReference>
<evidence type="ECO:0000313" key="3">
    <source>
        <dbReference type="EMBL" id="QCK17093.1"/>
    </source>
</evidence>
<dbReference type="PANTHER" id="PTHR45947">
    <property type="entry name" value="SULFOQUINOVOSYL TRANSFERASE SQD2"/>
    <property type="match status" value="1"/>
</dbReference>
<dbReference type="Gene3D" id="3.40.50.2000">
    <property type="entry name" value="Glycogen Phosphorylase B"/>
    <property type="match status" value="2"/>
</dbReference>
<accession>A0A4D7JQT5</accession>
<protein>
    <submittedName>
        <fullName evidence="3">Glycosyl transferase family 1</fullName>
    </submittedName>
</protein>
<dbReference type="InterPro" id="IPR050194">
    <property type="entry name" value="Glycosyltransferase_grp1"/>
</dbReference>
<dbReference type="EMBL" id="CP028923">
    <property type="protein sequence ID" value="QCK17093.1"/>
    <property type="molecule type" value="Genomic_DNA"/>
</dbReference>
<name>A0A4D7JQT5_9BACT</name>
<gene>
    <name evidence="3" type="ORF">DCC35_14745</name>
</gene>
<dbReference type="AlphaFoldDB" id="A0A4D7JQT5"/>
<dbReference type="PANTHER" id="PTHR45947:SF3">
    <property type="entry name" value="SULFOQUINOVOSYL TRANSFERASE SQD2"/>
    <property type="match status" value="1"/>
</dbReference>
<proteinExistence type="predicted"/>
<dbReference type="GO" id="GO:0016757">
    <property type="term" value="F:glycosyltransferase activity"/>
    <property type="evidence" value="ECO:0007669"/>
    <property type="project" value="InterPro"/>
</dbReference>
<feature type="domain" description="Glycosyltransferase subfamily 4-like N-terminal" evidence="2">
    <location>
        <begin position="51"/>
        <end position="153"/>
    </location>
</feature>
<dbReference type="Pfam" id="PF13439">
    <property type="entry name" value="Glyco_transf_4"/>
    <property type="match status" value="1"/>
</dbReference>
<keyword evidence="4" id="KW-1185">Reference proteome</keyword>
<evidence type="ECO:0000259" key="2">
    <source>
        <dbReference type="Pfam" id="PF13439"/>
    </source>
</evidence>
<evidence type="ECO:0000313" key="4">
    <source>
        <dbReference type="Proteomes" id="UP000298616"/>
    </source>
</evidence>
<keyword evidence="3" id="KW-0808">Transferase</keyword>
<dbReference type="InterPro" id="IPR028098">
    <property type="entry name" value="Glyco_trans_4-like_N"/>
</dbReference>
<dbReference type="OrthoDB" id="9792322at2"/>
<reference evidence="3 4" key="1">
    <citation type="submission" date="2018-04" db="EMBL/GenBank/DDBJ databases">
        <title>Complete genome uncultured novel isolate.</title>
        <authorList>
            <person name="Merlino G."/>
        </authorList>
    </citation>
    <scope>NUCLEOTIDE SEQUENCE [LARGE SCALE GENOMIC DNA]</scope>
    <source>
        <strain evidence="4">R1DC9</strain>
    </source>
</reference>
<feature type="domain" description="Glycosyl transferase family 1" evidence="1">
    <location>
        <begin position="164"/>
        <end position="328"/>
    </location>
</feature>
<dbReference type="InterPro" id="IPR001296">
    <property type="entry name" value="Glyco_trans_1"/>
</dbReference>
<dbReference type="KEGG" id="fpf:DCC35_14745"/>
<evidence type="ECO:0000259" key="1">
    <source>
        <dbReference type="Pfam" id="PF00534"/>
    </source>
</evidence>
<dbReference type="SUPFAM" id="SSF53756">
    <property type="entry name" value="UDP-Glycosyltransferase/glycogen phosphorylase"/>
    <property type="match status" value="1"/>
</dbReference>
<sequence length="353" mass="40050">MLLPETLKIHNKEQFEFHYIYFLPWKDQMVSAIEGAEGKVTCFDASNNIKIMLKAKSVMNYCQENNIDIIHCHLPWAGFLGRVVHKISDIPVLYTEHNKQERYHRITYSLNKLTFNWHNIGVAVSGDVAESIKHNISPSIPVKTILNGVNTEKFQRNSNAANLIRIKIGVPESGILIGTVAVFRFQKRLKEWLKVFAEASKENQDIYGVIVGDGPLKQEILEERKRLGLEDKVFMPGLQTNTIDWFSAMDIFMMTSEFEGLPIALLEAMSMECAIVTTDAGGIKEVVEDGKSGSMVEVENWQELSGKINELVNNPDKLKSLQQGARERVVESFSLQTMVNQLEELYLETLNSI</sequence>
<organism evidence="3 4">
    <name type="scientific">Mangrovivirga cuniculi</name>
    <dbReference type="NCBI Taxonomy" id="2715131"/>
    <lineage>
        <taxon>Bacteria</taxon>
        <taxon>Pseudomonadati</taxon>
        <taxon>Bacteroidota</taxon>
        <taxon>Cytophagia</taxon>
        <taxon>Cytophagales</taxon>
        <taxon>Mangrovivirgaceae</taxon>
        <taxon>Mangrovivirga</taxon>
    </lineage>
</organism>
<dbReference type="Pfam" id="PF00534">
    <property type="entry name" value="Glycos_transf_1"/>
    <property type="match status" value="1"/>
</dbReference>